<dbReference type="OrthoDB" id="908911at2759"/>
<evidence type="ECO:0000313" key="4">
    <source>
        <dbReference type="Proteomes" id="UP000321947"/>
    </source>
</evidence>
<dbReference type="EMBL" id="SSTE01010863">
    <property type="protein sequence ID" value="KAA0052353.1"/>
    <property type="molecule type" value="Genomic_DNA"/>
</dbReference>
<evidence type="ECO:0000313" key="1">
    <source>
        <dbReference type="EMBL" id="KAA0052353.1"/>
    </source>
</evidence>
<protein>
    <submittedName>
        <fullName evidence="1">Retrotransposon gag protein</fullName>
    </submittedName>
</protein>
<dbReference type="Proteomes" id="UP000321393">
    <property type="component" value="Unassembled WGS sequence"/>
</dbReference>
<dbReference type="AlphaFoldDB" id="A0A5A7U8W8"/>
<dbReference type="PANTHER" id="PTHR33437">
    <property type="entry name" value="OS06G0361200 PROTEIN"/>
    <property type="match status" value="1"/>
</dbReference>
<accession>A0A5A7U8W8</accession>
<proteinExistence type="predicted"/>
<organism evidence="1 3">
    <name type="scientific">Cucumis melo var. makuwa</name>
    <name type="common">Oriental melon</name>
    <dbReference type="NCBI Taxonomy" id="1194695"/>
    <lineage>
        <taxon>Eukaryota</taxon>
        <taxon>Viridiplantae</taxon>
        <taxon>Streptophyta</taxon>
        <taxon>Embryophyta</taxon>
        <taxon>Tracheophyta</taxon>
        <taxon>Spermatophyta</taxon>
        <taxon>Magnoliopsida</taxon>
        <taxon>eudicotyledons</taxon>
        <taxon>Gunneridae</taxon>
        <taxon>Pentapetalae</taxon>
        <taxon>rosids</taxon>
        <taxon>fabids</taxon>
        <taxon>Cucurbitales</taxon>
        <taxon>Cucurbitaceae</taxon>
        <taxon>Benincaseae</taxon>
        <taxon>Cucumis</taxon>
    </lineage>
</organism>
<evidence type="ECO:0000313" key="2">
    <source>
        <dbReference type="EMBL" id="TYK01907.1"/>
    </source>
</evidence>
<dbReference type="EMBL" id="SSTD01015999">
    <property type="protein sequence ID" value="TYK01907.1"/>
    <property type="molecule type" value="Genomic_DNA"/>
</dbReference>
<evidence type="ECO:0000313" key="3">
    <source>
        <dbReference type="Proteomes" id="UP000321393"/>
    </source>
</evidence>
<dbReference type="PANTHER" id="PTHR33437:SF2">
    <property type="entry name" value="OS06G0361200 PROTEIN"/>
    <property type="match status" value="1"/>
</dbReference>
<reference evidence="3 4" key="1">
    <citation type="submission" date="2019-08" db="EMBL/GenBank/DDBJ databases">
        <title>Draft genome sequences of two oriental melons (Cucumis melo L. var makuwa).</title>
        <authorList>
            <person name="Kwon S.-Y."/>
        </authorList>
    </citation>
    <scope>NUCLEOTIDE SEQUENCE [LARGE SCALE GENOMIC DNA]</scope>
    <source>
        <strain evidence="4">cv. Chang Bougi</strain>
        <strain evidence="3">cv. SW 3</strain>
        <tissue evidence="1">Leaf</tissue>
    </source>
</reference>
<gene>
    <name evidence="2" type="ORF">E5676_scaffold113G001740</name>
    <name evidence="1" type="ORF">E6C27_scaffold207G001940</name>
</gene>
<dbReference type="Proteomes" id="UP000321947">
    <property type="component" value="Unassembled WGS sequence"/>
</dbReference>
<name>A0A5A7U8W8_CUCMM</name>
<comment type="caution">
    <text evidence="1">The sequence shown here is derived from an EMBL/GenBank/DDBJ whole genome shotgun (WGS) entry which is preliminary data.</text>
</comment>
<sequence length="151" mass="17609">MPHGYQPPKFQEFDGKRNPKQHVAYFIETCETTGARGELLVKQFVRTLKGNAFSLYTDLEPEYIDNMLEQLLENQLIQLLECKRPEQTGKVDDPKYCKYHQVISHPIEKYFMLKELILKLAREKNIELDIDEVAQTNHVMVKLTSNVPPST</sequence>